<evidence type="ECO:0000313" key="1">
    <source>
        <dbReference type="EMBL" id="GMH28227.1"/>
    </source>
</evidence>
<proteinExistence type="predicted"/>
<dbReference type="EMBL" id="BSYO01000034">
    <property type="protein sequence ID" value="GMH28227.1"/>
    <property type="molecule type" value="Genomic_DNA"/>
</dbReference>
<protein>
    <submittedName>
        <fullName evidence="1">Uncharacterized protein</fullName>
    </submittedName>
</protein>
<accession>A0AAD3Y3L0</accession>
<reference evidence="1" key="1">
    <citation type="submission" date="2023-05" db="EMBL/GenBank/DDBJ databases">
        <title>Nepenthes gracilis genome sequencing.</title>
        <authorList>
            <person name="Fukushima K."/>
        </authorList>
    </citation>
    <scope>NUCLEOTIDE SEQUENCE</scope>
    <source>
        <strain evidence="1">SING2019-196</strain>
    </source>
</reference>
<organism evidence="1 2">
    <name type="scientific">Nepenthes gracilis</name>
    <name type="common">Slender pitcher plant</name>
    <dbReference type="NCBI Taxonomy" id="150966"/>
    <lineage>
        <taxon>Eukaryota</taxon>
        <taxon>Viridiplantae</taxon>
        <taxon>Streptophyta</taxon>
        <taxon>Embryophyta</taxon>
        <taxon>Tracheophyta</taxon>
        <taxon>Spermatophyta</taxon>
        <taxon>Magnoliopsida</taxon>
        <taxon>eudicotyledons</taxon>
        <taxon>Gunneridae</taxon>
        <taxon>Pentapetalae</taxon>
        <taxon>Caryophyllales</taxon>
        <taxon>Nepenthaceae</taxon>
        <taxon>Nepenthes</taxon>
    </lineage>
</organism>
<keyword evidence="2" id="KW-1185">Reference proteome</keyword>
<dbReference type="Proteomes" id="UP001279734">
    <property type="component" value="Unassembled WGS sequence"/>
</dbReference>
<comment type="caution">
    <text evidence="1">The sequence shown here is derived from an EMBL/GenBank/DDBJ whole genome shotgun (WGS) entry which is preliminary data.</text>
</comment>
<dbReference type="AlphaFoldDB" id="A0AAD3Y3L0"/>
<evidence type="ECO:0000313" key="2">
    <source>
        <dbReference type="Proteomes" id="UP001279734"/>
    </source>
</evidence>
<gene>
    <name evidence="1" type="ORF">Nepgr_030070</name>
</gene>
<sequence>MNLGFAFVRKLSPQALRQLSLCSTDVVPNVGAASVDPSAVCRSADRLQCWTVDPGAWSLMMDGTPKWMLIMLVAEKALGWLDDPFGRNPEAGALLPGQDLLKVAVFGPGMMVVQDCCSWMAGLDFDPFLANSGL</sequence>
<name>A0AAD3Y3L0_NEPGR</name>